<feature type="region of interest" description="Disordered" evidence="3">
    <location>
        <begin position="898"/>
        <end position="986"/>
    </location>
</feature>
<dbReference type="GO" id="GO:0006355">
    <property type="term" value="P:regulation of DNA-templated transcription"/>
    <property type="evidence" value="ECO:0007669"/>
    <property type="project" value="TreeGrafter"/>
</dbReference>
<dbReference type="Gene3D" id="1.20.1270.220">
    <property type="match status" value="1"/>
</dbReference>
<feature type="domain" description="Bromo" evidence="4">
    <location>
        <begin position="583"/>
        <end position="655"/>
    </location>
</feature>
<dbReference type="InterPro" id="IPR036427">
    <property type="entry name" value="Bromodomain-like_sf"/>
</dbReference>
<protein>
    <recommendedName>
        <fullName evidence="8">Bromodomain-containing factor 1</fullName>
    </recommendedName>
</protein>
<feature type="compositionally biased region" description="Basic and acidic residues" evidence="3">
    <location>
        <begin position="294"/>
        <end position="320"/>
    </location>
</feature>
<dbReference type="Pfam" id="PF00439">
    <property type="entry name" value="Bromodomain"/>
    <property type="match status" value="2"/>
</dbReference>
<accession>A0AAN7AEJ0</accession>
<dbReference type="GO" id="GO:0005634">
    <property type="term" value="C:nucleus"/>
    <property type="evidence" value="ECO:0007669"/>
    <property type="project" value="TreeGrafter"/>
</dbReference>
<evidence type="ECO:0000256" key="2">
    <source>
        <dbReference type="PROSITE-ProRule" id="PRU00035"/>
    </source>
</evidence>
<organism evidence="6 7">
    <name type="scientific">Podospora australis</name>
    <dbReference type="NCBI Taxonomy" id="1536484"/>
    <lineage>
        <taxon>Eukaryota</taxon>
        <taxon>Fungi</taxon>
        <taxon>Dikarya</taxon>
        <taxon>Ascomycota</taxon>
        <taxon>Pezizomycotina</taxon>
        <taxon>Sordariomycetes</taxon>
        <taxon>Sordariomycetidae</taxon>
        <taxon>Sordariales</taxon>
        <taxon>Podosporaceae</taxon>
        <taxon>Podospora</taxon>
    </lineage>
</organism>
<reference evidence="6" key="1">
    <citation type="journal article" date="2023" name="Mol. Phylogenet. Evol.">
        <title>Genome-scale phylogeny and comparative genomics of the fungal order Sordariales.</title>
        <authorList>
            <person name="Hensen N."/>
            <person name="Bonometti L."/>
            <person name="Westerberg I."/>
            <person name="Brannstrom I.O."/>
            <person name="Guillou S."/>
            <person name="Cros-Aarteil S."/>
            <person name="Calhoun S."/>
            <person name="Haridas S."/>
            <person name="Kuo A."/>
            <person name="Mondo S."/>
            <person name="Pangilinan J."/>
            <person name="Riley R."/>
            <person name="LaButti K."/>
            <person name="Andreopoulos B."/>
            <person name="Lipzen A."/>
            <person name="Chen C."/>
            <person name="Yan M."/>
            <person name="Daum C."/>
            <person name="Ng V."/>
            <person name="Clum A."/>
            <person name="Steindorff A."/>
            <person name="Ohm R.A."/>
            <person name="Martin F."/>
            <person name="Silar P."/>
            <person name="Natvig D.O."/>
            <person name="Lalanne C."/>
            <person name="Gautier V."/>
            <person name="Ament-Velasquez S.L."/>
            <person name="Kruys A."/>
            <person name="Hutchinson M.I."/>
            <person name="Powell A.J."/>
            <person name="Barry K."/>
            <person name="Miller A.N."/>
            <person name="Grigoriev I.V."/>
            <person name="Debuchy R."/>
            <person name="Gladieux P."/>
            <person name="Hiltunen Thoren M."/>
            <person name="Johannesson H."/>
        </authorList>
    </citation>
    <scope>NUCLEOTIDE SEQUENCE</scope>
    <source>
        <strain evidence="6">PSN309</strain>
    </source>
</reference>
<evidence type="ECO:0008006" key="8">
    <source>
        <dbReference type="Google" id="ProtNLM"/>
    </source>
</evidence>
<dbReference type="SUPFAM" id="SSF47370">
    <property type="entry name" value="Bromodomain"/>
    <property type="match status" value="2"/>
</dbReference>
<feature type="domain" description="Bromo" evidence="4">
    <location>
        <begin position="366"/>
        <end position="441"/>
    </location>
</feature>
<evidence type="ECO:0000259" key="5">
    <source>
        <dbReference type="PROSITE" id="PS51525"/>
    </source>
</evidence>
<feature type="compositionally biased region" description="Polar residues" evidence="3">
    <location>
        <begin position="62"/>
        <end position="72"/>
    </location>
</feature>
<reference evidence="6" key="2">
    <citation type="submission" date="2023-05" db="EMBL/GenBank/DDBJ databases">
        <authorList>
            <consortium name="Lawrence Berkeley National Laboratory"/>
            <person name="Steindorff A."/>
            <person name="Hensen N."/>
            <person name="Bonometti L."/>
            <person name="Westerberg I."/>
            <person name="Brannstrom I.O."/>
            <person name="Guillou S."/>
            <person name="Cros-Aarteil S."/>
            <person name="Calhoun S."/>
            <person name="Haridas S."/>
            <person name="Kuo A."/>
            <person name="Mondo S."/>
            <person name="Pangilinan J."/>
            <person name="Riley R."/>
            <person name="Labutti K."/>
            <person name="Andreopoulos B."/>
            <person name="Lipzen A."/>
            <person name="Chen C."/>
            <person name="Yanf M."/>
            <person name="Daum C."/>
            <person name="Ng V."/>
            <person name="Clum A."/>
            <person name="Ohm R."/>
            <person name="Martin F."/>
            <person name="Silar P."/>
            <person name="Natvig D."/>
            <person name="Lalanne C."/>
            <person name="Gautier V."/>
            <person name="Ament-Velasquez S.L."/>
            <person name="Kruys A."/>
            <person name="Hutchinson M.I."/>
            <person name="Powell A.J."/>
            <person name="Barry K."/>
            <person name="Miller A.N."/>
            <person name="Grigoriev I.V."/>
            <person name="Debuchy R."/>
            <person name="Gladieux P."/>
            <person name="Thoren M.H."/>
            <person name="Johannesson H."/>
        </authorList>
    </citation>
    <scope>NUCLEOTIDE SEQUENCE</scope>
    <source>
        <strain evidence="6">PSN309</strain>
    </source>
</reference>
<name>A0AAN7AEJ0_9PEZI</name>
<dbReference type="InterPro" id="IPR038336">
    <property type="entry name" value="NET_sf"/>
</dbReference>
<dbReference type="InterPro" id="IPR001487">
    <property type="entry name" value="Bromodomain"/>
</dbReference>
<feature type="compositionally biased region" description="Polar residues" evidence="3">
    <location>
        <begin position="946"/>
        <end position="956"/>
    </location>
</feature>
<dbReference type="SMART" id="SM00297">
    <property type="entry name" value="BROMO"/>
    <property type="match status" value="2"/>
</dbReference>
<proteinExistence type="predicted"/>
<feature type="compositionally biased region" description="Basic and acidic residues" evidence="3">
    <location>
        <begin position="532"/>
        <end position="543"/>
    </location>
</feature>
<feature type="compositionally biased region" description="Low complexity" evidence="3">
    <location>
        <begin position="791"/>
        <end position="805"/>
    </location>
</feature>
<sequence>MAVMTTQQPEGALLSEKPLSTSLELEKDARNGSADVNGYVEEVAPKEDEKPTPSADTKLGPEQNNDAFSANSAIKADSPKPVDSPADISVEIPEVPAIATPETEAVKADGATPVDTEMVDAPVSPVNEEKAESQDAPKPQSDPQPEAEAEVKSASQPAPVPAPETQSDAKPDADDAPVELAKKEDSVLSSAAVSPTTKLADDIPPVDEKEDVVMADVTEPVETAESTQETALSDVPPVTPAADGDSLLPTPPVKPEDAAHGTPPPTNTADTSMSEPAQSAKVSRERDIDSEDEPVAKRTKVEHSTDVKKEQDAMDVDKKPSSSASGQASLYLPNGQPKRLDDDSLDQNPVTDWQNKQIRGVLAGVKKTKVGANFRQPVGQLWPDLWSTYSLRVTNPIDISTMEKKFRGELNGYKTMGDFKRDLQLLVDNSIAFNGENHDVTRAAQSCRESILSRLNGISAVEPARPDKKDSIKQHPTRHTEPRPASHQSSASAPSRPPKPASTGAAASPAPKPAVENPAFAIPPGNNGVPLIRRDSTKNDSRTKRPIKGPPSKDLVYDQKRKKKLPPELRFCEEVLMELRKSKHFEFNGAFLQPVDPVALNIPHYHKIIKKPMDLGTMGSKLQLGEYTSAKDFERDFELIVKNCKTFNGEDHIVYAQALRLQRLFSNEMAKKGEWMAKNAPVAPANHNSPRGLKDESEDEEEEVVVDPHEEERKAIQAKIDTIQKRLSAEQKNIDDLVNGGSADLSLFETSTMIVKTLQMGLIEERQKLAALPARGAATSKPAKTSKPKKSGGASHVSGVAKKATTGGGHGASGSVKKPTHKKAAPPRKITDAERAVITEYLGELEGPPLERAIDLIKKDTGQGENDLGELELDIESLSEGALVRLYDLIVKHHPQAKKKMYSQAPADPPAKANKPTGTKSKKNKPMSKSEQERRIQQLNALRAQASRNASGSQEPMESIEGTGRASAEPTRQQDHDSDDEDSEED</sequence>
<feature type="compositionally biased region" description="Polar residues" evidence="3">
    <location>
        <begin position="267"/>
        <end position="281"/>
    </location>
</feature>
<dbReference type="InterPro" id="IPR027353">
    <property type="entry name" value="NET_dom"/>
</dbReference>
<dbReference type="Gene3D" id="1.20.920.10">
    <property type="entry name" value="Bromodomain-like"/>
    <property type="match status" value="2"/>
</dbReference>
<evidence type="ECO:0000313" key="6">
    <source>
        <dbReference type="EMBL" id="KAK4182932.1"/>
    </source>
</evidence>
<feature type="compositionally biased region" description="Polar residues" evidence="3">
    <location>
        <begin position="187"/>
        <end position="197"/>
    </location>
</feature>
<dbReference type="InterPro" id="IPR050935">
    <property type="entry name" value="Bromo_chromatin_reader"/>
</dbReference>
<dbReference type="Proteomes" id="UP001302126">
    <property type="component" value="Unassembled WGS sequence"/>
</dbReference>
<evidence type="ECO:0000256" key="3">
    <source>
        <dbReference type="SAM" id="MobiDB-lite"/>
    </source>
</evidence>
<dbReference type="PRINTS" id="PR00503">
    <property type="entry name" value="BROMODOMAIN"/>
</dbReference>
<feature type="compositionally biased region" description="Acidic residues" evidence="3">
    <location>
        <begin position="696"/>
        <end position="705"/>
    </location>
</feature>
<keyword evidence="7" id="KW-1185">Reference proteome</keyword>
<feature type="region of interest" description="Disordered" evidence="3">
    <location>
        <begin position="458"/>
        <end position="556"/>
    </location>
</feature>
<feature type="compositionally biased region" description="Low complexity" evidence="3">
    <location>
        <begin position="485"/>
        <end position="494"/>
    </location>
</feature>
<evidence type="ECO:0000256" key="1">
    <source>
        <dbReference type="ARBA" id="ARBA00023117"/>
    </source>
</evidence>
<dbReference type="PANTHER" id="PTHR22880:SF225">
    <property type="entry name" value="BROMODOMAIN-CONTAINING PROTEIN BET-1-RELATED"/>
    <property type="match status" value="1"/>
</dbReference>
<feature type="region of interest" description="Disordered" evidence="3">
    <location>
        <begin position="1"/>
        <end position="350"/>
    </location>
</feature>
<keyword evidence="1 2" id="KW-0103">Bromodomain</keyword>
<evidence type="ECO:0000313" key="7">
    <source>
        <dbReference type="Proteomes" id="UP001302126"/>
    </source>
</evidence>
<dbReference type="CDD" id="cd04369">
    <property type="entry name" value="Bromodomain"/>
    <property type="match status" value="1"/>
</dbReference>
<dbReference type="EMBL" id="MU864595">
    <property type="protein sequence ID" value="KAK4182932.1"/>
    <property type="molecule type" value="Genomic_DNA"/>
</dbReference>
<dbReference type="PROSITE" id="PS51525">
    <property type="entry name" value="NET"/>
    <property type="match status" value="1"/>
</dbReference>
<gene>
    <name evidence="6" type="ORF">QBC35DRAFT_394969</name>
</gene>
<comment type="caution">
    <text evidence="6">The sequence shown here is derived from an EMBL/GenBank/DDBJ whole genome shotgun (WGS) entry which is preliminary data.</text>
</comment>
<dbReference type="GO" id="GO:0000785">
    <property type="term" value="C:chromatin"/>
    <property type="evidence" value="ECO:0007669"/>
    <property type="project" value="TreeGrafter"/>
</dbReference>
<evidence type="ECO:0000259" key="4">
    <source>
        <dbReference type="PROSITE" id="PS50014"/>
    </source>
</evidence>
<dbReference type="PROSITE" id="PS50014">
    <property type="entry name" value="BROMODOMAIN_2"/>
    <property type="match status" value="2"/>
</dbReference>
<feature type="compositionally biased region" description="Basic and acidic residues" evidence="3">
    <location>
        <begin position="464"/>
        <end position="484"/>
    </location>
</feature>
<dbReference type="PANTHER" id="PTHR22880">
    <property type="entry name" value="FALZ-RELATED BROMODOMAIN-CONTAINING PROTEINS"/>
    <property type="match status" value="1"/>
</dbReference>
<feature type="domain" description="NET" evidence="5">
    <location>
        <begin position="820"/>
        <end position="901"/>
    </location>
</feature>
<feature type="region of interest" description="Disordered" evidence="3">
    <location>
        <begin position="773"/>
        <end position="831"/>
    </location>
</feature>
<dbReference type="Pfam" id="PF17035">
    <property type="entry name" value="BET"/>
    <property type="match status" value="1"/>
</dbReference>
<dbReference type="CDD" id="cd05499">
    <property type="entry name" value="Bromo_BDF1_2_II"/>
    <property type="match status" value="1"/>
</dbReference>
<dbReference type="GO" id="GO:0006338">
    <property type="term" value="P:chromatin remodeling"/>
    <property type="evidence" value="ECO:0007669"/>
    <property type="project" value="TreeGrafter"/>
</dbReference>
<feature type="compositionally biased region" description="Acidic residues" evidence="3">
    <location>
        <begin position="977"/>
        <end position="986"/>
    </location>
</feature>
<dbReference type="AlphaFoldDB" id="A0AAN7AEJ0"/>
<feature type="region of interest" description="Disordered" evidence="3">
    <location>
        <begin position="681"/>
        <end position="711"/>
    </location>
</feature>